<feature type="DNA-binding region" description="H-T-H motif" evidence="2">
    <location>
        <begin position="16"/>
        <end position="35"/>
    </location>
</feature>
<evidence type="ECO:0000313" key="4">
    <source>
        <dbReference type="EMBL" id="ALO67677.1"/>
    </source>
</evidence>
<reference evidence="5" key="1">
    <citation type="submission" date="2015-11" db="EMBL/GenBank/DDBJ databases">
        <authorList>
            <person name="Kumar R."/>
            <person name="Singh D."/>
            <person name="Swarnkar M.K."/>
            <person name="Singh A.K."/>
            <person name="Kumar S."/>
        </authorList>
    </citation>
    <scope>NUCLEOTIDE SEQUENCE [LARGE SCALE GENOMIC DNA]</scope>
    <source>
        <strain evidence="5">ERGS4:06</strain>
    </source>
</reference>
<feature type="domain" description="HTH tetR-type" evidence="3">
    <location>
        <begin position="1"/>
        <end position="53"/>
    </location>
</feature>
<name>A0A0S2M1S6_9MICC</name>
<dbReference type="SUPFAM" id="SSF46689">
    <property type="entry name" value="Homeodomain-like"/>
    <property type="match status" value="1"/>
</dbReference>
<dbReference type="Proteomes" id="UP000059574">
    <property type="component" value="Chromosome"/>
</dbReference>
<accession>A0A0S2M1S6</accession>
<evidence type="ECO:0000256" key="1">
    <source>
        <dbReference type="ARBA" id="ARBA00023125"/>
    </source>
</evidence>
<dbReference type="Pfam" id="PF00440">
    <property type="entry name" value="TetR_N"/>
    <property type="match status" value="1"/>
</dbReference>
<proteinExistence type="predicted"/>
<sequence>MDATFTLLQETSAPPTLAQVAQRAGLSRTSIYQYYKSPQDLLRAAAREVFPRWIARVTEATENAATPQEAVLAYAISCVDQVAEGGHAVGTALASFAPEGPLDDQAEQMHDSARLPLIEALKKLELTNPLAIADLVMSVIHAAGQMVEQGIEQDAVHTHLTVMLGNLGSKH</sequence>
<keyword evidence="1 2" id="KW-0238">DNA-binding</keyword>
<dbReference type="PROSITE" id="PS50977">
    <property type="entry name" value="HTH_TETR_2"/>
    <property type="match status" value="1"/>
</dbReference>
<evidence type="ECO:0000259" key="3">
    <source>
        <dbReference type="PROSITE" id="PS50977"/>
    </source>
</evidence>
<protein>
    <recommendedName>
        <fullName evidence="3">HTH tetR-type domain-containing protein</fullName>
    </recommendedName>
</protein>
<evidence type="ECO:0000313" key="5">
    <source>
        <dbReference type="Proteomes" id="UP000059574"/>
    </source>
</evidence>
<dbReference type="InterPro" id="IPR001647">
    <property type="entry name" value="HTH_TetR"/>
</dbReference>
<dbReference type="InterPro" id="IPR009057">
    <property type="entry name" value="Homeodomain-like_sf"/>
</dbReference>
<gene>
    <name evidence="4" type="ORF">AS189_15805</name>
</gene>
<dbReference type="AlphaFoldDB" id="A0A0S2M1S6"/>
<dbReference type="EMBL" id="CP013200">
    <property type="protein sequence ID" value="ALO67677.1"/>
    <property type="molecule type" value="Genomic_DNA"/>
</dbReference>
<organism evidence="4 5">
    <name type="scientific">Arthrobacter alpinus</name>
    <dbReference type="NCBI Taxonomy" id="656366"/>
    <lineage>
        <taxon>Bacteria</taxon>
        <taxon>Bacillati</taxon>
        <taxon>Actinomycetota</taxon>
        <taxon>Actinomycetes</taxon>
        <taxon>Micrococcales</taxon>
        <taxon>Micrococcaceae</taxon>
        <taxon>Arthrobacter</taxon>
    </lineage>
</organism>
<evidence type="ECO:0000256" key="2">
    <source>
        <dbReference type="PROSITE-ProRule" id="PRU00335"/>
    </source>
</evidence>
<reference evidence="4 5" key="2">
    <citation type="journal article" date="2016" name="J. Biotechnol.">
        <title>Complete genome sequence of Arthrobacter alpinus ERGS4:06, a yellow pigmented bacterium tolerant to cold and radiations isolated from Sikkim Himalaya.</title>
        <authorList>
            <person name="Kumar R."/>
            <person name="Singh D."/>
            <person name="Swarnkar M.K."/>
            <person name="Singh A.K."/>
            <person name="Kumar S."/>
        </authorList>
    </citation>
    <scope>NUCLEOTIDE SEQUENCE [LARGE SCALE GENOMIC DNA]</scope>
    <source>
        <strain evidence="4 5">ERGS4:06</strain>
    </source>
</reference>
<dbReference type="Gene3D" id="1.10.357.10">
    <property type="entry name" value="Tetracycline Repressor, domain 2"/>
    <property type="match status" value="1"/>
</dbReference>
<dbReference type="GO" id="GO:0003677">
    <property type="term" value="F:DNA binding"/>
    <property type="evidence" value="ECO:0007669"/>
    <property type="project" value="UniProtKB-UniRule"/>
</dbReference>